<dbReference type="EMBL" id="OD565281">
    <property type="protein sequence ID" value="CAD7441324.1"/>
    <property type="molecule type" value="Genomic_DNA"/>
</dbReference>
<dbReference type="Pfam" id="PF01896">
    <property type="entry name" value="DNA_primase_S"/>
    <property type="match status" value="1"/>
</dbReference>
<proteinExistence type="inferred from homology"/>
<keyword evidence="8 12" id="KW-0235">DNA replication</keyword>
<accession>A0A7R9EUK8</accession>
<evidence type="ECO:0000256" key="8">
    <source>
        <dbReference type="ARBA" id="ARBA00022705"/>
    </source>
</evidence>
<comment type="cofactor">
    <cofactor evidence="2">
        <name>Mg(2+)</name>
        <dbReference type="ChEBI" id="CHEBI:18420"/>
    </cofactor>
</comment>
<dbReference type="SUPFAM" id="SSF49854">
    <property type="entry name" value="Spermadhesin, CUB domain"/>
    <property type="match status" value="2"/>
</dbReference>
<feature type="compositionally biased region" description="Polar residues" evidence="13">
    <location>
        <begin position="284"/>
        <end position="299"/>
    </location>
</feature>
<dbReference type="InterPro" id="IPR014052">
    <property type="entry name" value="DNA_primase_ssu_euk/arc"/>
</dbReference>
<feature type="transmembrane region" description="Helical" evidence="14">
    <location>
        <begin position="1005"/>
        <end position="1026"/>
    </location>
</feature>
<keyword evidence="14" id="KW-0812">Transmembrane</keyword>
<evidence type="ECO:0000256" key="5">
    <source>
        <dbReference type="ARBA" id="ARBA00022515"/>
    </source>
</evidence>
<evidence type="ECO:0000256" key="12">
    <source>
        <dbReference type="RuleBase" id="RU003514"/>
    </source>
</evidence>
<comment type="cofactor">
    <cofactor evidence="1">
        <name>Mn(2+)</name>
        <dbReference type="ChEBI" id="CHEBI:29035"/>
    </cofactor>
</comment>
<dbReference type="GO" id="GO:0046872">
    <property type="term" value="F:metal ion binding"/>
    <property type="evidence" value="ECO:0007669"/>
    <property type="project" value="UniProtKB-KW"/>
</dbReference>
<evidence type="ECO:0000256" key="11">
    <source>
        <dbReference type="ARBA" id="ARBA00023163"/>
    </source>
</evidence>
<gene>
    <name evidence="15" type="ORF">TBIB3V08_LOCUS3794</name>
</gene>
<keyword evidence="9" id="KW-0479">Metal-binding</keyword>
<dbReference type="NCBIfam" id="TIGR00335">
    <property type="entry name" value="primase_sml"/>
    <property type="match status" value="1"/>
</dbReference>
<evidence type="ECO:0000256" key="9">
    <source>
        <dbReference type="ARBA" id="ARBA00022723"/>
    </source>
</evidence>
<feature type="region of interest" description="Disordered" evidence="13">
    <location>
        <begin position="284"/>
        <end position="308"/>
    </location>
</feature>
<dbReference type="InterPro" id="IPR035914">
    <property type="entry name" value="Sperma_CUB_dom_sf"/>
</dbReference>
<keyword evidence="5 12" id="KW-0639">Primosome</keyword>
<evidence type="ECO:0000256" key="6">
    <source>
        <dbReference type="ARBA" id="ARBA00022679"/>
    </source>
</evidence>
<keyword evidence="7" id="KW-0548">Nucleotidyltransferase</keyword>
<keyword evidence="11" id="KW-0804">Transcription</keyword>
<evidence type="ECO:0000313" key="15">
    <source>
        <dbReference type="EMBL" id="CAD7441324.1"/>
    </source>
</evidence>
<dbReference type="CDD" id="cd04860">
    <property type="entry name" value="AE_Prim_S"/>
    <property type="match status" value="1"/>
</dbReference>
<dbReference type="GO" id="GO:0006270">
    <property type="term" value="P:DNA replication initiation"/>
    <property type="evidence" value="ECO:0007669"/>
    <property type="project" value="UniProtKB-ARBA"/>
</dbReference>
<reference evidence="15" key="1">
    <citation type="submission" date="2020-11" db="EMBL/GenBank/DDBJ databases">
        <authorList>
            <person name="Tran Van P."/>
        </authorList>
    </citation>
    <scope>NUCLEOTIDE SEQUENCE</scope>
</reference>
<name>A0A7R9EUK8_9NEOP</name>
<keyword evidence="14" id="KW-1133">Transmembrane helix</keyword>
<keyword evidence="14" id="KW-0472">Membrane</keyword>
<evidence type="ECO:0000256" key="7">
    <source>
        <dbReference type="ARBA" id="ARBA00022695"/>
    </source>
</evidence>
<evidence type="ECO:0000256" key="4">
    <source>
        <dbReference type="ARBA" id="ARBA00022478"/>
    </source>
</evidence>
<sequence length="1245" mass="141870">MKTRSPGKLFLITEIVNNNYHIYIGFAQLMKQLLKFLRSTNADSPPLRAHPDLVLEFKYCEKFVQRGHARSFGQPRTDISVILQKCCSELDVSIVDRITALLNPQPLCKRNPNKFSGDKHSMNQQSCFYQAVENSSLPVSKLCIKISSPLLIMKLRFPTPDLRPIHDMDRPPWWKRSVRRDFLTFELTDVSFQTLVDSRESSRRYEVQCRDIYGLFQEADTDSFIPFIRTSVDDKNGNSLPDGGQGFGWPRIVVHIHPVNTRCDLDEMTEMDVQEPLKYSMSESLANAGQQEPSPFSSKKSIHKSDTPHTQIPQVTTNYFLHREFSLTLAEDIYIRYRSFANQDELEAEIQKRNPHKIDIGAVYSSRPKDHLTTNKFIPLEKELVFDIDMTDYDDVRTCCSGADVCRKCWRFMSVACKVLDASLREDFGFEHLLWVFSGRRGVHCWVCDEAARKLDISARSAVAEYLQIVTGGVNQAKKVNLPGDKLHHSVKRAKNFVEQQFLNIVEEQDILGSPESIAKVLALISDSELKQDLEKEIQRHTSSQERWNALVAHVRMLQDRGQLKRRHHFLLEEIMLQYTYPRLDINVTKGLNHLLKSPFCVHPKTGKVCIPFNPRSADKFNPSSVPTISQLVDEVSDFDAKIEEQILDAKTKRVKDYKKTKMNKGIMVFEEFLKKLENTWKGKKIELSDRNDDICGNYNGRRLYLGLGERGFLTAKNITSQLYSRLQFSDDNISSHEKCNLEIVTCPSCVISVTFRHLNLSHHCGGGNVVMDSPCRCDLVWLSEPSYEDVSKMPFCGLYSPLMTNNIVNILTYRSLTRTLAVALMFSESHQHAFTLEYSSERNGSNSGILKSPYFPASYPRDLDTEYVITCQPETSSNCRVRVLFQDFQIATGSIMEVRHLTSSEGLAPLHESPALTEGGPNSSRPRKLAKASFLMITGPMAGTGLLVPKLPTARVMCVDMLKEHLHDGLEWAIDAHDRRWYSHTPNYYFPKIAPYPDLKTATLVFLVTSSGLILLISAMIVLLYRLGARARQQRELQNQLRSISEMLDGALHDDQPPDDPPIYEAPPDYNEVIKVFIDPIESQRRKRKRQLHHKNGSRRSQSTPRKALRNASPSGSDHIPSTQTFLEVPQMSTDTSDDYATISTCGLLEVERNIVHLQPYNNIMSRSCQTTPIPDSPPPPYVASLCPVSMDLGCFGRVRSEDVREPVVVPLCKILMNAKDQAILADMYVVSQWDCCQLYNTRR</sequence>
<dbReference type="SUPFAM" id="SSF56747">
    <property type="entry name" value="Prim-pol domain"/>
    <property type="match status" value="1"/>
</dbReference>
<evidence type="ECO:0000256" key="13">
    <source>
        <dbReference type="SAM" id="MobiDB-lite"/>
    </source>
</evidence>
<dbReference type="PANTHER" id="PTHR10536">
    <property type="entry name" value="DNA PRIMASE SMALL SUBUNIT"/>
    <property type="match status" value="1"/>
</dbReference>
<dbReference type="FunFam" id="3.90.920.10:FF:000001">
    <property type="entry name" value="DNA primase"/>
    <property type="match status" value="1"/>
</dbReference>
<evidence type="ECO:0000256" key="1">
    <source>
        <dbReference type="ARBA" id="ARBA00001936"/>
    </source>
</evidence>
<dbReference type="Gene3D" id="3.90.920.10">
    <property type="entry name" value="DNA primase, PRIM domain"/>
    <property type="match status" value="1"/>
</dbReference>
<dbReference type="GO" id="GO:0003899">
    <property type="term" value="F:DNA-directed RNA polymerase activity"/>
    <property type="evidence" value="ECO:0007669"/>
    <property type="project" value="InterPro"/>
</dbReference>
<protein>
    <recommendedName>
        <fullName evidence="12">DNA primase</fullName>
        <ecNumber evidence="12">2.7.7.-</ecNumber>
    </recommendedName>
</protein>
<keyword evidence="6 12" id="KW-0808">Transferase</keyword>
<dbReference type="InterPro" id="IPR002755">
    <property type="entry name" value="DNA_primase_S"/>
</dbReference>
<dbReference type="GO" id="GO:0006269">
    <property type="term" value="P:DNA replication, synthesis of primer"/>
    <property type="evidence" value="ECO:0007669"/>
    <property type="project" value="UniProtKB-KW"/>
</dbReference>
<feature type="region of interest" description="Disordered" evidence="13">
    <location>
        <begin position="1085"/>
        <end position="1123"/>
    </location>
</feature>
<dbReference type="EC" id="2.7.7.-" evidence="12"/>
<evidence type="ECO:0000256" key="3">
    <source>
        <dbReference type="ARBA" id="ARBA00009762"/>
    </source>
</evidence>
<comment type="similarity">
    <text evidence="3 12">Belongs to the eukaryotic-type primase small subunit family.</text>
</comment>
<evidence type="ECO:0000256" key="14">
    <source>
        <dbReference type="SAM" id="Phobius"/>
    </source>
</evidence>
<feature type="compositionally biased region" description="Polar residues" evidence="13">
    <location>
        <begin position="1113"/>
        <end position="1123"/>
    </location>
</feature>
<evidence type="ECO:0000256" key="10">
    <source>
        <dbReference type="ARBA" id="ARBA00022833"/>
    </source>
</evidence>
<dbReference type="Gene3D" id="2.60.120.290">
    <property type="entry name" value="Spermadhesin, CUB domain"/>
    <property type="match status" value="1"/>
</dbReference>
<dbReference type="AlphaFoldDB" id="A0A7R9EUK8"/>
<evidence type="ECO:0000256" key="2">
    <source>
        <dbReference type="ARBA" id="ARBA00001946"/>
    </source>
</evidence>
<keyword evidence="4 12" id="KW-0240">DNA-directed RNA polymerase</keyword>
<dbReference type="GO" id="GO:0005658">
    <property type="term" value="C:alpha DNA polymerase:primase complex"/>
    <property type="evidence" value="ECO:0007669"/>
    <property type="project" value="UniProtKB-ARBA"/>
</dbReference>
<keyword evidence="10" id="KW-0862">Zinc</keyword>
<organism evidence="15">
    <name type="scientific">Timema bartmani</name>
    <dbReference type="NCBI Taxonomy" id="61472"/>
    <lineage>
        <taxon>Eukaryota</taxon>
        <taxon>Metazoa</taxon>
        <taxon>Ecdysozoa</taxon>
        <taxon>Arthropoda</taxon>
        <taxon>Hexapoda</taxon>
        <taxon>Insecta</taxon>
        <taxon>Pterygota</taxon>
        <taxon>Neoptera</taxon>
        <taxon>Polyneoptera</taxon>
        <taxon>Phasmatodea</taxon>
        <taxon>Timematodea</taxon>
        <taxon>Timematoidea</taxon>
        <taxon>Timematidae</taxon>
        <taxon>Timema</taxon>
    </lineage>
</organism>
<feature type="compositionally biased region" description="Basic residues" evidence="13">
    <location>
        <begin position="1086"/>
        <end position="1099"/>
    </location>
</feature>